<dbReference type="Pfam" id="PF02423">
    <property type="entry name" value="OCD_Mu_crystall"/>
    <property type="match status" value="1"/>
</dbReference>
<name>A0A1V2R338_9GAMM</name>
<dbReference type="Proteomes" id="UP000189286">
    <property type="component" value="Unassembled WGS sequence"/>
</dbReference>
<reference evidence="2" key="1">
    <citation type="submission" date="2016-11" db="EMBL/GenBank/DDBJ databases">
        <authorList>
            <person name="Panda P."/>
            <person name="Visnovsky S."/>
            <person name="Pitman A."/>
        </authorList>
    </citation>
    <scope>NUCLEOTIDE SEQUENCE [LARGE SCALE GENOMIC DNA]</scope>
    <source>
        <strain evidence="2">ICMP 9972</strain>
    </source>
</reference>
<dbReference type="Gene3D" id="3.30.1780.10">
    <property type="entry name" value="ornithine cyclodeaminase, domain 1"/>
    <property type="match status" value="1"/>
</dbReference>
<dbReference type="Gene3D" id="3.40.50.720">
    <property type="entry name" value="NAD(P)-binding Rossmann-like Domain"/>
    <property type="match status" value="1"/>
</dbReference>
<dbReference type="InterPro" id="IPR003462">
    <property type="entry name" value="ODC_Mu_crystall"/>
</dbReference>
<dbReference type="SUPFAM" id="SSF51735">
    <property type="entry name" value="NAD(P)-binding Rossmann-fold domains"/>
    <property type="match status" value="1"/>
</dbReference>
<evidence type="ECO:0000313" key="2">
    <source>
        <dbReference type="Proteomes" id="UP000189286"/>
    </source>
</evidence>
<dbReference type="OrthoDB" id="9809203at2"/>
<dbReference type="AlphaFoldDB" id="A0A1V2R338"/>
<dbReference type="InterPro" id="IPR036291">
    <property type="entry name" value="NAD(P)-bd_dom_sf"/>
</dbReference>
<evidence type="ECO:0000313" key="1">
    <source>
        <dbReference type="EMBL" id="ONK05904.1"/>
    </source>
</evidence>
<dbReference type="PIRSF" id="PIRSF001439">
    <property type="entry name" value="CryM"/>
    <property type="match status" value="1"/>
</dbReference>
<gene>
    <name evidence="1" type="ORF">BSK71_11015</name>
</gene>
<dbReference type="GO" id="GO:0005737">
    <property type="term" value="C:cytoplasm"/>
    <property type="evidence" value="ECO:0007669"/>
    <property type="project" value="TreeGrafter"/>
</dbReference>
<dbReference type="RefSeq" id="WP_039359055.1">
    <property type="nucleotide sequence ID" value="NZ_CP097896.1"/>
</dbReference>
<dbReference type="EMBL" id="MPUJ01000006">
    <property type="protein sequence ID" value="ONK05904.1"/>
    <property type="molecule type" value="Genomic_DNA"/>
</dbReference>
<comment type="caution">
    <text evidence="1">The sequence shown here is derived from an EMBL/GenBank/DDBJ whole genome shotgun (WGS) entry which is preliminary data.</text>
</comment>
<dbReference type="PANTHER" id="PTHR13812:SF19">
    <property type="entry name" value="KETIMINE REDUCTASE MU-CRYSTALLIN"/>
    <property type="match status" value="1"/>
</dbReference>
<proteinExistence type="predicted"/>
<sequence>MIFISEAESAALISHELAYDAVREALLAASEPEARSFPVVHGQGSDPVNTFSIKASATHELAGLKVGSFWPGNPANGLPRHNSLILLFDQQIGKITVAIEAGKVNAFRTAAANAVAADLLARPDASVLAVFGTGHQARYECAALARIRPLHTVLIVGRDNSKSADMARELKAAGLNAQISDAESACRAADIIVTATPSRTPLFSADWVKAGTHVVSMGSDAVGKQELPPELFTASRLFCDLPSQSRIIGDFQHAPTGVTLTAIGDVISANAAGRQTPDDITVFDSSGLSIQDLYVGQRILAAWQQAKRNEGAQ</sequence>
<dbReference type="PANTHER" id="PTHR13812">
    <property type="entry name" value="KETIMINE REDUCTASE MU-CRYSTALLIN"/>
    <property type="match status" value="1"/>
</dbReference>
<dbReference type="InterPro" id="IPR023401">
    <property type="entry name" value="ODC_N"/>
</dbReference>
<protein>
    <submittedName>
        <fullName evidence="1">Ornithine cyclodeaminase family protein</fullName>
    </submittedName>
</protein>
<organism evidence="1 2">
    <name type="scientific">Pectobacterium actinidiae</name>
    <dbReference type="NCBI Taxonomy" id="1507808"/>
    <lineage>
        <taxon>Bacteria</taxon>
        <taxon>Pseudomonadati</taxon>
        <taxon>Pseudomonadota</taxon>
        <taxon>Gammaproteobacteria</taxon>
        <taxon>Enterobacterales</taxon>
        <taxon>Pectobacteriaceae</taxon>
        <taxon>Pectobacterium</taxon>
    </lineage>
</organism>
<accession>A0A1V2R338</accession>